<sequence length="376" mass="41464">MIYSKLWLIPIGILLFLSSCIKDEAKNMEADIVSVNVPDSVINTKPIINNRNVVIYIKQGAIDLKKFAFEFELTPGAVSVPASGSEQDFTAPVAYEVTSEDGKFTKTYHVSLIESSVPSNFDFELFGQDEKKKWIYFYEEVEGMQQSLWASGNSGFAFTAGNNPTEQSYPTQSTSDAKYVVSGEHALYLETKSTGFLGGLVKKPIAAGNLFIGSLFSKSIVEIETRFGLPYNKVPETFEGFYKYEPGAKVINAQGQTVDVTDECDIYAVFYDRVALMKGTANDDVNPGRTWLTDADVKNSPYIVAIAQVKETGKTDGDGMVKFTVPFEFKKEFNRAEVDAFRYNIAVVFSASKNGAVFQGAVGSKLIVDNVKINTK</sequence>
<reference evidence="2" key="1">
    <citation type="submission" date="2020-06" db="EMBL/GenBank/DDBJ databases">
        <authorList>
            <person name="Dong N."/>
        </authorList>
    </citation>
    <scope>NUCLEOTIDE SEQUENCE</scope>
    <source>
        <strain evidence="2">R1692</strain>
    </source>
</reference>
<name>A0ABT7NSZ2_9SPHI</name>
<accession>A0ABT7NSZ2</accession>
<dbReference type="EMBL" id="JACAGK010000076">
    <property type="protein sequence ID" value="MDM1050173.1"/>
    <property type="molecule type" value="Genomic_DNA"/>
</dbReference>
<dbReference type="PROSITE" id="PS51257">
    <property type="entry name" value="PROKAR_LIPOPROTEIN"/>
    <property type="match status" value="1"/>
</dbReference>
<dbReference type="Gene3D" id="2.60.120.890">
    <property type="entry name" value="BT2081, beta-jelly-roll domain"/>
    <property type="match status" value="1"/>
</dbReference>
<dbReference type="InterPro" id="IPR025112">
    <property type="entry name" value="PCMD"/>
</dbReference>
<keyword evidence="3" id="KW-1185">Reference proteome</keyword>
<evidence type="ECO:0000259" key="1">
    <source>
        <dbReference type="Pfam" id="PF13201"/>
    </source>
</evidence>
<evidence type="ECO:0000313" key="2">
    <source>
        <dbReference type="EMBL" id="MDM1050173.1"/>
    </source>
</evidence>
<feature type="domain" description="Putative carbohydrate metabolism" evidence="1">
    <location>
        <begin position="123"/>
        <end position="373"/>
    </location>
</feature>
<protein>
    <submittedName>
        <fullName evidence="2">PCMD domain-containing protein</fullName>
    </submittedName>
</protein>
<dbReference type="Pfam" id="PF13201">
    <property type="entry name" value="PCMD"/>
    <property type="match status" value="1"/>
</dbReference>
<dbReference type="RefSeq" id="WP_286652315.1">
    <property type="nucleotide sequence ID" value="NZ_JACAGK010000076.1"/>
</dbReference>
<proteinExistence type="predicted"/>
<evidence type="ECO:0000313" key="3">
    <source>
        <dbReference type="Proteomes" id="UP001170954"/>
    </source>
</evidence>
<organism evidence="2 3">
    <name type="scientific">Sphingobacterium hotanense</name>
    <dbReference type="NCBI Taxonomy" id="649196"/>
    <lineage>
        <taxon>Bacteria</taxon>
        <taxon>Pseudomonadati</taxon>
        <taxon>Bacteroidota</taxon>
        <taxon>Sphingobacteriia</taxon>
        <taxon>Sphingobacteriales</taxon>
        <taxon>Sphingobacteriaceae</taxon>
        <taxon>Sphingobacterium</taxon>
    </lineage>
</organism>
<dbReference type="Gene3D" id="2.60.40.2340">
    <property type="match status" value="1"/>
</dbReference>
<dbReference type="InterPro" id="IPR038653">
    <property type="entry name" value="Put_CMD_sf"/>
</dbReference>
<comment type="caution">
    <text evidence="2">The sequence shown here is derived from an EMBL/GenBank/DDBJ whole genome shotgun (WGS) entry which is preliminary data.</text>
</comment>
<reference evidence="2" key="2">
    <citation type="journal article" date="2022" name="Sci. Total Environ.">
        <title>Prevalence, transmission, and molecular epidemiology of tet(X)-positive bacteria among humans, animals, and environmental niches in China: An epidemiological, and genomic-based study.</title>
        <authorList>
            <person name="Dong N."/>
            <person name="Zeng Y."/>
            <person name="Cai C."/>
            <person name="Sun C."/>
            <person name="Lu J."/>
            <person name="Liu C."/>
            <person name="Zhou H."/>
            <person name="Sun Q."/>
            <person name="Shu L."/>
            <person name="Wang H."/>
            <person name="Wang Y."/>
            <person name="Wang S."/>
            <person name="Wu C."/>
            <person name="Chan E.W."/>
            <person name="Chen G."/>
            <person name="Shen Z."/>
            <person name="Chen S."/>
            <person name="Zhang R."/>
        </authorList>
    </citation>
    <scope>NUCLEOTIDE SEQUENCE</scope>
    <source>
        <strain evidence="2">R1692</strain>
    </source>
</reference>
<gene>
    <name evidence="2" type="ORF">HX018_18200</name>
</gene>
<dbReference type="Proteomes" id="UP001170954">
    <property type="component" value="Unassembled WGS sequence"/>
</dbReference>